<dbReference type="InterPro" id="IPR054173">
    <property type="entry name" value="ThiI_fer"/>
</dbReference>
<keyword evidence="1" id="KW-0694">RNA-binding</keyword>
<dbReference type="SMART" id="SM00981">
    <property type="entry name" value="THUMP"/>
    <property type="match status" value="1"/>
</dbReference>
<dbReference type="Pfam" id="PF02926">
    <property type="entry name" value="THUMP"/>
    <property type="match status" value="1"/>
</dbReference>
<dbReference type="Pfam" id="PF22025">
    <property type="entry name" value="ThiI_fer"/>
    <property type="match status" value="1"/>
</dbReference>
<dbReference type="GO" id="GO:0002937">
    <property type="term" value="P:tRNA 4-thiouridine biosynthesis"/>
    <property type="evidence" value="ECO:0007669"/>
    <property type="project" value="TreeGrafter"/>
</dbReference>
<protein>
    <recommendedName>
        <fullName evidence="2">THUMP domain-containing protein</fullName>
    </recommendedName>
</protein>
<dbReference type="InterPro" id="IPR050102">
    <property type="entry name" value="tRNA_sulfurtransferase_ThiI"/>
</dbReference>
<dbReference type="Gene3D" id="3.40.50.620">
    <property type="entry name" value="HUPs"/>
    <property type="match status" value="1"/>
</dbReference>
<dbReference type="GO" id="GO:0003723">
    <property type="term" value="F:RNA binding"/>
    <property type="evidence" value="ECO:0007669"/>
    <property type="project" value="UniProtKB-UniRule"/>
</dbReference>
<sequence>MQEKHCLLIKTASEIALKSNYVRQFFTKKLIQSIKFALKKNNIKAEKIIRGGGRLYLFCSNPKKAQKILLNVSGIHAIALAECNKGKEYSEIENSLAKFAKPLLKKGQTFALDVNVSNNKAFSARDLERRLGAAIQKEIPGLTVKLKGPEKEISIEVRTKDFFFYLGQKQGLGGLPLGVEGNVAFFFSGKKDELLAAFLLMHRGCNIFPIVKKKTPALQKHIHKLVKFNNCRKFILTGEKNLKSLLSERRIQAIATSDCKTDSKSLSSYKSFDSKQELLVLRPLLLCPKEK</sequence>
<dbReference type="InterPro" id="IPR014729">
    <property type="entry name" value="Rossmann-like_a/b/a_fold"/>
</dbReference>
<dbReference type="GO" id="GO:0005829">
    <property type="term" value="C:cytosol"/>
    <property type="evidence" value="ECO:0007669"/>
    <property type="project" value="TreeGrafter"/>
</dbReference>
<accession>A0A939C577</accession>
<dbReference type="GO" id="GO:0052837">
    <property type="term" value="P:thiazole biosynthetic process"/>
    <property type="evidence" value="ECO:0007669"/>
    <property type="project" value="TreeGrafter"/>
</dbReference>
<name>A0A939C577_9ARCH</name>
<dbReference type="PANTHER" id="PTHR43209">
    <property type="entry name" value="TRNA SULFURTRANSFERASE"/>
    <property type="match status" value="1"/>
</dbReference>
<dbReference type="Proteomes" id="UP000809243">
    <property type="component" value="Unassembled WGS sequence"/>
</dbReference>
<dbReference type="PANTHER" id="PTHR43209:SF1">
    <property type="entry name" value="TRNA SULFURTRANSFERASE"/>
    <property type="match status" value="1"/>
</dbReference>
<dbReference type="CDD" id="cd11716">
    <property type="entry name" value="THUMP_ThiI"/>
    <property type="match status" value="1"/>
</dbReference>
<dbReference type="PROSITE" id="PS51165">
    <property type="entry name" value="THUMP"/>
    <property type="match status" value="1"/>
</dbReference>
<comment type="caution">
    <text evidence="3">The sequence shown here is derived from an EMBL/GenBank/DDBJ whole genome shotgun (WGS) entry which is preliminary data.</text>
</comment>
<dbReference type="InterPro" id="IPR004114">
    <property type="entry name" value="THUMP_dom"/>
</dbReference>
<dbReference type="EMBL" id="JAFGDB010000100">
    <property type="protein sequence ID" value="MBN2067921.1"/>
    <property type="molecule type" value="Genomic_DNA"/>
</dbReference>
<evidence type="ECO:0000313" key="3">
    <source>
        <dbReference type="EMBL" id="MBN2067921.1"/>
    </source>
</evidence>
<dbReference type="SUPFAM" id="SSF143437">
    <property type="entry name" value="THUMP domain-like"/>
    <property type="match status" value="1"/>
</dbReference>
<dbReference type="AlphaFoldDB" id="A0A939C577"/>
<evidence type="ECO:0000313" key="4">
    <source>
        <dbReference type="Proteomes" id="UP000809243"/>
    </source>
</evidence>
<gene>
    <name evidence="3" type="ORF">JW744_05625</name>
</gene>
<proteinExistence type="predicted"/>
<dbReference type="Gene3D" id="3.30.2130.30">
    <property type="match status" value="1"/>
</dbReference>
<evidence type="ECO:0000256" key="1">
    <source>
        <dbReference type="PROSITE-ProRule" id="PRU00529"/>
    </source>
</evidence>
<dbReference type="InterPro" id="IPR049962">
    <property type="entry name" value="THUMP_ThiI"/>
</dbReference>
<organism evidence="3 4">
    <name type="scientific">Candidatus Iainarchaeum sp</name>
    <dbReference type="NCBI Taxonomy" id="3101447"/>
    <lineage>
        <taxon>Archaea</taxon>
        <taxon>Candidatus Iainarchaeota</taxon>
        <taxon>Candidatus Iainarchaeia</taxon>
        <taxon>Candidatus Iainarchaeales</taxon>
        <taxon>Candidatus Iainarchaeaceae</taxon>
        <taxon>Candidatus Iainarchaeum</taxon>
    </lineage>
</organism>
<feature type="domain" description="THUMP" evidence="2">
    <location>
        <begin position="63"/>
        <end position="168"/>
    </location>
</feature>
<reference evidence="3" key="1">
    <citation type="submission" date="2021-01" db="EMBL/GenBank/DDBJ databases">
        <title>Active Sulfur Cycling in an Early Earth Analoge.</title>
        <authorList>
            <person name="Hahn C.R."/>
            <person name="Youssef N.H."/>
            <person name="Elshahed M."/>
        </authorList>
    </citation>
    <scope>NUCLEOTIDE SEQUENCE</scope>
    <source>
        <strain evidence="3">Zod_Metabat.1151</strain>
    </source>
</reference>
<evidence type="ECO:0000259" key="2">
    <source>
        <dbReference type="PROSITE" id="PS51165"/>
    </source>
</evidence>